<dbReference type="InterPro" id="IPR012902">
    <property type="entry name" value="N_methyl_site"/>
</dbReference>
<dbReference type="InterPro" id="IPR045584">
    <property type="entry name" value="Pilin-like"/>
</dbReference>
<reference evidence="2" key="1">
    <citation type="submission" date="2020-12" db="EMBL/GenBank/DDBJ databases">
        <title>Desulfobium dissulfuricans gen. nov., sp. nov., a novel mesophilic, sulfate-reducing bacterium isolated from a deep-sea hydrothermal vent.</title>
        <authorList>
            <person name="Hashimoto Y."/>
            <person name="Tame A."/>
            <person name="Sawayama S."/>
            <person name="Miyazaki J."/>
            <person name="Takai K."/>
            <person name="Nakagawa S."/>
        </authorList>
    </citation>
    <scope>NUCLEOTIDE SEQUENCE</scope>
    <source>
        <strain evidence="2">GF1</strain>
    </source>
</reference>
<dbReference type="AlphaFoldDB" id="A0A915XLE0"/>
<dbReference type="RefSeq" id="WP_267926373.1">
    <property type="nucleotide sequence ID" value="NZ_AP024233.1"/>
</dbReference>
<accession>A0A915XLE0</accession>
<name>A0A915XLE0_9BACT</name>
<proteinExistence type="predicted"/>
<protein>
    <recommendedName>
        <fullName evidence="4">Type IV pilus assembly protein PilW</fullName>
    </recommendedName>
</protein>
<dbReference type="Gene3D" id="3.30.700.10">
    <property type="entry name" value="Glycoprotein, Type 4 Pilin"/>
    <property type="match status" value="1"/>
</dbReference>
<keyword evidence="1" id="KW-0812">Transmembrane</keyword>
<dbReference type="Pfam" id="PF07963">
    <property type="entry name" value="N_methyl"/>
    <property type="match status" value="1"/>
</dbReference>
<feature type="transmembrane region" description="Helical" evidence="1">
    <location>
        <begin position="20"/>
        <end position="40"/>
    </location>
</feature>
<evidence type="ECO:0000256" key="1">
    <source>
        <dbReference type="SAM" id="Phobius"/>
    </source>
</evidence>
<gene>
    <name evidence="2" type="ORF">GF1_20020</name>
</gene>
<dbReference type="Pfam" id="PF16074">
    <property type="entry name" value="PilW"/>
    <property type="match status" value="1"/>
</dbReference>
<dbReference type="GO" id="GO:0043683">
    <property type="term" value="P:type IV pilus assembly"/>
    <property type="evidence" value="ECO:0007669"/>
    <property type="project" value="InterPro"/>
</dbReference>
<keyword evidence="1" id="KW-0472">Membrane</keyword>
<keyword evidence="3" id="KW-1185">Reference proteome</keyword>
<evidence type="ECO:0000313" key="2">
    <source>
        <dbReference type="EMBL" id="BCO09626.1"/>
    </source>
</evidence>
<dbReference type="KEGG" id="ddu:GF1_20020"/>
<dbReference type="InterPro" id="IPR032092">
    <property type="entry name" value="PilW"/>
</dbReference>
<evidence type="ECO:0000313" key="3">
    <source>
        <dbReference type="Proteomes" id="UP001063350"/>
    </source>
</evidence>
<organism evidence="2 3">
    <name type="scientific">Desulfolithobacter dissulfuricans</name>
    <dbReference type="NCBI Taxonomy" id="2795293"/>
    <lineage>
        <taxon>Bacteria</taxon>
        <taxon>Pseudomonadati</taxon>
        <taxon>Thermodesulfobacteriota</taxon>
        <taxon>Desulfobulbia</taxon>
        <taxon>Desulfobulbales</taxon>
        <taxon>Desulfobulbaceae</taxon>
        <taxon>Desulfolithobacter</taxon>
    </lineage>
</organism>
<dbReference type="EMBL" id="AP024233">
    <property type="protein sequence ID" value="BCO09626.1"/>
    <property type="molecule type" value="Genomic_DNA"/>
</dbReference>
<evidence type="ECO:0008006" key="4">
    <source>
        <dbReference type="Google" id="ProtNLM"/>
    </source>
</evidence>
<dbReference type="Proteomes" id="UP001063350">
    <property type="component" value="Chromosome"/>
</dbReference>
<keyword evidence="1" id="KW-1133">Transmembrane helix</keyword>
<dbReference type="SUPFAM" id="SSF54523">
    <property type="entry name" value="Pili subunits"/>
    <property type="match status" value="1"/>
</dbReference>
<dbReference type="NCBIfam" id="TIGR02532">
    <property type="entry name" value="IV_pilin_GFxxxE"/>
    <property type="match status" value="1"/>
</dbReference>
<sequence length="236" mass="25167">MSNATFKAGLGNGGFTIVELMITLVISGIIVAAIYSAYIVQQRTYTVQNAVSEMQQNLRAGLMLMTDEIRIAGLDEQGTAGAGITSATVARLNFTLDRDGDGSLGGTSESISFGFRDADDADGDGMVDDLNQNGRNDDAASLGKDTGGGYQSIADNIQAIEFYYLLADGTETTAPAQLDQIRAVRVSVLARAGYPDPDFTNSRTYTTASGASWGPFNDNYRRRLLIMSVQCRNLGL</sequence>